<dbReference type="KEGG" id="goe:100900740"/>
<keyword evidence="8" id="KW-1185">Reference proteome</keyword>
<gene>
    <name evidence="9" type="primary">LOC100900740</name>
</gene>
<evidence type="ECO:0000259" key="7">
    <source>
        <dbReference type="SMART" id="SM01332"/>
    </source>
</evidence>
<dbReference type="SMART" id="SM01332">
    <property type="entry name" value="Cyclin_C"/>
    <property type="match status" value="1"/>
</dbReference>
<dbReference type="InterPro" id="IPR004367">
    <property type="entry name" value="Cyclin_C-dom"/>
</dbReference>
<dbReference type="Proteomes" id="UP000694867">
    <property type="component" value="Unplaced"/>
</dbReference>
<dbReference type="GO" id="GO:0016538">
    <property type="term" value="F:cyclin-dependent protein serine/threonine kinase regulator activity"/>
    <property type="evidence" value="ECO:0007669"/>
    <property type="project" value="InterPro"/>
</dbReference>
<dbReference type="GeneID" id="100900740"/>
<dbReference type="Pfam" id="PF02984">
    <property type="entry name" value="Cyclin_C"/>
    <property type="match status" value="1"/>
</dbReference>
<keyword evidence="2 4" id="KW-0195">Cyclin</keyword>
<dbReference type="InterPro" id="IPR006671">
    <property type="entry name" value="Cyclin_N"/>
</dbReference>
<dbReference type="AlphaFoldDB" id="A0AAJ6QVN5"/>
<dbReference type="InterPro" id="IPR013763">
    <property type="entry name" value="Cyclin-like_dom"/>
</dbReference>
<evidence type="ECO:0000256" key="3">
    <source>
        <dbReference type="ARBA" id="ARBA00023306"/>
    </source>
</evidence>
<feature type="domain" description="Cyclin C-terminal" evidence="7">
    <location>
        <begin position="235"/>
        <end position="352"/>
    </location>
</feature>
<dbReference type="Gene3D" id="1.10.472.10">
    <property type="entry name" value="Cyclin-like"/>
    <property type="match status" value="2"/>
</dbReference>
<evidence type="ECO:0000256" key="5">
    <source>
        <dbReference type="SAM" id="MobiDB-lite"/>
    </source>
</evidence>
<dbReference type="InterPro" id="IPR048258">
    <property type="entry name" value="Cyclins_cyclin-box"/>
</dbReference>
<comment type="similarity">
    <text evidence="4">Belongs to the cyclin family.</text>
</comment>
<evidence type="ECO:0000256" key="2">
    <source>
        <dbReference type="ARBA" id="ARBA00023127"/>
    </source>
</evidence>
<dbReference type="GO" id="GO:0051301">
    <property type="term" value="P:cell division"/>
    <property type="evidence" value="ECO:0007669"/>
    <property type="project" value="UniProtKB-KW"/>
</dbReference>
<name>A0AAJ6QVN5_9ACAR</name>
<reference evidence="9" key="1">
    <citation type="submission" date="2025-08" db="UniProtKB">
        <authorList>
            <consortium name="RefSeq"/>
        </authorList>
    </citation>
    <scope>IDENTIFICATION</scope>
</reference>
<dbReference type="SMART" id="SM00385">
    <property type="entry name" value="CYCLIN"/>
    <property type="match status" value="2"/>
</dbReference>
<dbReference type="SUPFAM" id="SSF47954">
    <property type="entry name" value="Cyclin-like"/>
    <property type="match status" value="2"/>
</dbReference>
<evidence type="ECO:0000256" key="1">
    <source>
        <dbReference type="ARBA" id="ARBA00022618"/>
    </source>
</evidence>
<feature type="domain" description="Cyclin-like" evidence="6">
    <location>
        <begin position="140"/>
        <end position="226"/>
    </location>
</feature>
<feature type="domain" description="Cyclin-like" evidence="6">
    <location>
        <begin position="239"/>
        <end position="320"/>
    </location>
</feature>
<dbReference type="InterPro" id="IPR036915">
    <property type="entry name" value="Cyclin-like_sf"/>
</dbReference>
<dbReference type="FunFam" id="1.10.472.10:FF:000001">
    <property type="entry name" value="G2/mitotic-specific cyclin"/>
    <property type="match status" value="1"/>
</dbReference>
<feature type="compositionally biased region" description="Polar residues" evidence="5">
    <location>
        <begin position="1"/>
        <end position="10"/>
    </location>
</feature>
<proteinExistence type="inferred from homology"/>
<evidence type="ECO:0000313" key="8">
    <source>
        <dbReference type="Proteomes" id="UP000694867"/>
    </source>
</evidence>
<dbReference type="InterPro" id="IPR039361">
    <property type="entry name" value="Cyclin"/>
</dbReference>
<evidence type="ECO:0000256" key="4">
    <source>
        <dbReference type="RuleBase" id="RU000383"/>
    </source>
</evidence>
<feature type="region of interest" description="Disordered" evidence="5">
    <location>
        <begin position="1"/>
        <end position="23"/>
    </location>
</feature>
<dbReference type="RefSeq" id="XP_003745381.1">
    <property type="nucleotide sequence ID" value="XM_003745333.2"/>
</dbReference>
<dbReference type="Pfam" id="PF00134">
    <property type="entry name" value="Cyclin_N"/>
    <property type="match status" value="1"/>
</dbReference>
<dbReference type="PIRSF" id="PIRSF001771">
    <property type="entry name" value="Cyclin_A_B_D_E"/>
    <property type="match status" value="1"/>
</dbReference>
<keyword evidence="3" id="KW-0131">Cell cycle</keyword>
<evidence type="ECO:0000259" key="6">
    <source>
        <dbReference type="SMART" id="SM00385"/>
    </source>
</evidence>
<evidence type="ECO:0000313" key="9">
    <source>
        <dbReference type="RefSeq" id="XP_003745381.1"/>
    </source>
</evidence>
<organism evidence="8 9">
    <name type="scientific">Galendromus occidentalis</name>
    <name type="common">western predatory mite</name>
    <dbReference type="NCBI Taxonomy" id="34638"/>
    <lineage>
        <taxon>Eukaryota</taxon>
        <taxon>Metazoa</taxon>
        <taxon>Ecdysozoa</taxon>
        <taxon>Arthropoda</taxon>
        <taxon>Chelicerata</taxon>
        <taxon>Arachnida</taxon>
        <taxon>Acari</taxon>
        <taxon>Parasitiformes</taxon>
        <taxon>Mesostigmata</taxon>
        <taxon>Gamasina</taxon>
        <taxon>Phytoseioidea</taxon>
        <taxon>Phytoseiidae</taxon>
        <taxon>Typhlodrominae</taxon>
        <taxon>Galendromus</taxon>
    </lineage>
</organism>
<dbReference type="InterPro" id="IPR046965">
    <property type="entry name" value="Cyclin_A/B-like"/>
</dbReference>
<keyword evidence="1" id="KW-0132">Cell division</keyword>
<protein>
    <submittedName>
        <fullName evidence="9">G2/mitotic-specific cyclin-B-like</fullName>
    </submittedName>
</protein>
<sequence length="368" mass="41968">MGLKQLQNENAVLDRRTTKENRAAAPLKNAVLGRPAVISNENAGNPAIRETSEKVESCSEKALKQAVETTRPKNKSEFASRPIDIEDIDAGDDDYPEFCPDYVKRIYDYLFDHELKHPVKADFLKEHPELRPNMRMILIEWLVSLTNRFKLLQDTLLLCVSILDRVLSTSKIRVNRSNFQLLGVTCLWTASKYEEMYMPSVNDFVYMCAGAYDRRDVQIMEVRVLTALDFEFSKPLSCHFLRRFSKAAGGDFKLHTVAKYLIELSLYRYDLVDCLPSLIAAAALYVAGRVTQQMTWDKTMRFYSRYGIGDLKDVALKLAETAVKADKNNNLKTTVKKFSSEKFFRASTLFKTAGLLEGLFSGQDSNEE</sequence>
<dbReference type="GO" id="GO:0044772">
    <property type="term" value="P:mitotic cell cycle phase transition"/>
    <property type="evidence" value="ECO:0007669"/>
    <property type="project" value="InterPro"/>
</dbReference>
<feature type="compositionally biased region" description="Basic and acidic residues" evidence="5">
    <location>
        <begin position="12"/>
        <end position="22"/>
    </location>
</feature>
<accession>A0AAJ6QVN5</accession>
<dbReference type="PROSITE" id="PS00292">
    <property type="entry name" value="CYCLINS"/>
    <property type="match status" value="1"/>
</dbReference>
<dbReference type="PANTHER" id="PTHR10177">
    <property type="entry name" value="CYCLINS"/>
    <property type="match status" value="1"/>
</dbReference>